<accession>A0A3M7T0T1</accession>
<keyword evidence="3" id="KW-1185">Reference proteome</keyword>
<protein>
    <submittedName>
        <fullName evidence="2">Uncharacterized protein</fullName>
    </submittedName>
</protein>
<dbReference type="EMBL" id="REGN01000492">
    <property type="protein sequence ID" value="RNA41519.1"/>
    <property type="molecule type" value="Genomic_DNA"/>
</dbReference>
<keyword evidence="1" id="KW-1133">Transmembrane helix</keyword>
<reference evidence="2 3" key="1">
    <citation type="journal article" date="2018" name="Sci. Rep.">
        <title>Genomic signatures of local adaptation to the degree of environmental predictability in rotifers.</title>
        <authorList>
            <person name="Franch-Gras L."/>
            <person name="Hahn C."/>
            <person name="Garcia-Roger E.M."/>
            <person name="Carmona M.J."/>
            <person name="Serra M."/>
            <person name="Gomez A."/>
        </authorList>
    </citation>
    <scope>NUCLEOTIDE SEQUENCE [LARGE SCALE GENOMIC DNA]</scope>
    <source>
        <strain evidence="2">HYR1</strain>
    </source>
</reference>
<keyword evidence="1" id="KW-0472">Membrane</keyword>
<evidence type="ECO:0000313" key="3">
    <source>
        <dbReference type="Proteomes" id="UP000276133"/>
    </source>
</evidence>
<comment type="caution">
    <text evidence="2">The sequence shown here is derived from an EMBL/GenBank/DDBJ whole genome shotgun (WGS) entry which is preliminary data.</text>
</comment>
<dbReference type="Proteomes" id="UP000276133">
    <property type="component" value="Unassembled WGS sequence"/>
</dbReference>
<evidence type="ECO:0000256" key="1">
    <source>
        <dbReference type="SAM" id="Phobius"/>
    </source>
</evidence>
<feature type="transmembrane region" description="Helical" evidence="1">
    <location>
        <begin position="15"/>
        <end position="35"/>
    </location>
</feature>
<sequence length="115" mass="13831">MDHSLNKIIFKNQKYDFFVALLIFRQLIVAAGFIMSQAKLRKKQKDFFYHFVDELLLRCFLNDLYHLNYLQNIQLRLASLGLSILIIFIYYIIIVFLTFQLLDMLIDQCLARMKK</sequence>
<feature type="transmembrane region" description="Helical" evidence="1">
    <location>
        <begin position="77"/>
        <end position="106"/>
    </location>
</feature>
<proteinExistence type="predicted"/>
<keyword evidence="1" id="KW-0812">Transmembrane</keyword>
<gene>
    <name evidence="2" type="ORF">BpHYR1_032088</name>
</gene>
<dbReference type="AlphaFoldDB" id="A0A3M7T0T1"/>
<name>A0A3M7T0T1_BRAPC</name>
<evidence type="ECO:0000313" key="2">
    <source>
        <dbReference type="EMBL" id="RNA41519.1"/>
    </source>
</evidence>
<organism evidence="2 3">
    <name type="scientific">Brachionus plicatilis</name>
    <name type="common">Marine rotifer</name>
    <name type="synonym">Brachionus muelleri</name>
    <dbReference type="NCBI Taxonomy" id="10195"/>
    <lineage>
        <taxon>Eukaryota</taxon>
        <taxon>Metazoa</taxon>
        <taxon>Spiralia</taxon>
        <taxon>Gnathifera</taxon>
        <taxon>Rotifera</taxon>
        <taxon>Eurotatoria</taxon>
        <taxon>Monogononta</taxon>
        <taxon>Pseudotrocha</taxon>
        <taxon>Ploima</taxon>
        <taxon>Brachionidae</taxon>
        <taxon>Brachionus</taxon>
    </lineage>
</organism>